<evidence type="ECO:0000256" key="7">
    <source>
        <dbReference type="ARBA" id="ARBA00022771"/>
    </source>
</evidence>
<dbReference type="Pfam" id="PF08275">
    <property type="entry name" value="DNAG_N"/>
    <property type="match status" value="1"/>
</dbReference>
<dbReference type="SMART" id="SM00493">
    <property type="entry name" value="TOPRIM"/>
    <property type="match status" value="1"/>
</dbReference>
<dbReference type="GO" id="GO:1990077">
    <property type="term" value="C:primosome complex"/>
    <property type="evidence" value="ECO:0007669"/>
    <property type="project" value="UniProtKB-KW"/>
</dbReference>
<dbReference type="SMART" id="SM00400">
    <property type="entry name" value="ZnF_CHCC"/>
    <property type="match status" value="1"/>
</dbReference>
<dbReference type="GO" id="GO:0003677">
    <property type="term" value="F:DNA binding"/>
    <property type="evidence" value="ECO:0007669"/>
    <property type="project" value="UniProtKB-KW"/>
</dbReference>
<evidence type="ECO:0000313" key="16">
    <source>
        <dbReference type="EMBL" id="SME95329.1"/>
    </source>
</evidence>
<dbReference type="EC" id="2.7.7.101" evidence="12"/>
<keyword evidence="9" id="KW-0460">Magnesium</keyword>
<feature type="zinc finger region" description="CHC2-type" evidence="14">
    <location>
        <begin position="37"/>
        <end position="59"/>
    </location>
</feature>
<dbReference type="Gene3D" id="3.90.580.10">
    <property type="entry name" value="Zinc finger, CHC2-type domain"/>
    <property type="match status" value="1"/>
</dbReference>
<dbReference type="InterPro" id="IPR030846">
    <property type="entry name" value="DnaG_bac"/>
</dbReference>
<comment type="similarity">
    <text evidence="12 13">Belongs to the DnaG primase family.</text>
</comment>
<dbReference type="GO" id="GO:0003899">
    <property type="term" value="F:DNA-directed RNA polymerase activity"/>
    <property type="evidence" value="ECO:0007669"/>
    <property type="project" value="UniProtKB-UniRule"/>
</dbReference>
<dbReference type="EMBL" id="FWZT01000002">
    <property type="protein sequence ID" value="SME95329.1"/>
    <property type="molecule type" value="Genomic_DNA"/>
</dbReference>
<dbReference type="STRING" id="1513793.SAMN06296036_102203"/>
<dbReference type="Proteomes" id="UP000192907">
    <property type="component" value="Unassembled WGS sequence"/>
</dbReference>
<evidence type="ECO:0000256" key="5">
    <source>
        <dbReference type="ARBA" id="ARBA00022705"/>
    </source>
</evidence>
<comment type="caution">
    <text evidence="12">Lacks conserved residue(s) required for the propagation of feature annotation.</text>
</comment>
<dbReference type="Gene3D" id="3.90.980.10">
    <property type="entry name" value="DNA primase, catalytic core, N-terminal domain"/>
    <property type="match status" value="1"/>
</dbReference>
<dbReference type="InterPro" id="IPR013264">
    <property type="entry name" value="DNAG_N"/>
</dbReference>
<dbReference type="SUPFAM" id="SSF56731">
    <property type="entry name" value="DNA primase core"/>
    <property type="match status" value="1"/>
</dbReference>
<keyword evidence="8 13" id="KW-0862">Zinc</keyword>
<dbReference type="NCBIfam" id="TIGR01391">
    <property type="entry name" value="dnaG"/>
    <property type="match status" value="1"/>
</dbReference>
<gene>
    <name evidence="12" type="primary">dnaG</name>
    <name evidence="16" type="ORF">SAMN06296036_102203</name>
</gene>
<feature type="domain" description="Toprim" evidence="15">
    <location>
        <begin position="254"/>
        <end position="338"/>
    </location>
</feature>
<dbReference type="InterPro" id="IPR036977">
    <property type="entry name" value="DNA_primase_Znf_CHC2"/>
</dbReference>
<evidence type="ECO:0000256" key="12">
    <source>
        <dbReference type="HAMAP-Rule" id="MF_00974"/>
    </source>
</evidence>
<evidence type="ECO:0000259" key="15">
    <source>
        <dbReference type="PROSITE" id="PS50880"/>
    </source>
</evidence>
<dbReference type="InterPro" id="IPR006171">
    <property type="entry name" value="TOPRIM_dom"/>
</dbReference>
<evidence type="ECO:0000256" key="11">
    <source>
        <dbReference type="ARBA" id="ARBA00023163"/>
    </source>
</evidence>
<dbReference type="HAMAP" id="MF_00974">
    <property type="entry name" value="DNA_primase_DnaG"/>
    <property type="match status" value="1"/>
</dbReference>
<dbReference type="PANTHER" id="PTHR30313:SF2">
    <property type="entry name" value="DNA PRIMASE"/>
    <property type="match status" value="1"/>
</dbReference>
<evidence type="ECO:0000256" key="2">
    <source>
        <dbReference type="ARBA" id="ARBA00022515"/>
    </source>
</evidence>
<dbReference type="SUPFAM" id="SSF57783">
    <property type="entry name" value="Zinc beta-ribbon"/>
    <property type="match status" value="1"/>
</dbReference>
<dbReference type="InterPro" id="IPR050219">
    <property type="entry name" value="DnaG_primase"/>
</dbReference>
<dbReference type="GO" id="GO:0000428">
    <property type="term" value="C:DNA-directed RNA polymerase complex"/>
    <property type="evidence" value="ECO:0007669"/>
    <property type="project" value="UniProtKB-KW"/>
</dbReference>
<dbReference type="InterPro" id="IPR037068">
    <property type="entry name" value="DNA_primase_core_N_sf"/>
</dbReference>
<evidence type="ECO:0000256" key="8">
    <source>
        <dbReference type="ARBA" id="ARBA00022833"/>
    </source>
</evidence>
<dbReference type="InterPro" id="IPR034151">
    <property type="entry name" value="TOPRIM_DnaG_bac"/>
</dbReference>
<evidence type="ECO:0000256" key="6">
    <source>
        <dbReference type="ARBA" id="ARBA00022723"/>
    </source>
</evidence>
<comment type="subunit">
    <text evidence="12">Monomer. Interacts with DnaB.</text>
</comment>
<dbReference type="PIRSF" id="PIRSF002811">
    <property type="entry name" value="DnaG"/>
    <property type="match status" value="1"/>
</dbReference>
<sequence length="599" mass="67753">MSVDVAKRRILDKVPLASLIGESIQLSTRSGRQVGLCPFHQEKSPSFTIFDDHYFCFGCQARGDAIEYVRHTQGLSFIEALKYLAEKYGIEAPELEDSRKAQESRQQATNLYRILKTAQAYFQHHLEHQGSQVRTYLHKRGFSDEAIEKFGFGYAPDQAMGLVSALLKKGFSLKDATTASVATQSQRDLKTYDFFRHRLMIPIKDHHGRLIAYGGRTMGDDPAKYKNSRETPLFDKSHVLYGLDRAKEHIRKNKRAVVVEGYMDALQLWNHGFGETVACLGTSLTPHHMQRLSNLTETVYLIFDGDQAGKNASLRTVSNAIELPKTQFKVVRLAAKDDPDSFVRRQGPDAFEACLGEARDLLDFAIVSKVGDAHDLAIPDLIQADIIPWLKSVRDPVRRSFLINKVSHLTGVDRESIQQIMIARPKGASAQPKPKPVEAPKPKQEAIRAAYTRKLTNIEYDFLGHVYYSQPEQVVLSEIESLLAVELELEPLWVDLCHEFLKCLKKGISPAKQDISSWHTSSELAAINLMKNFHEKESAFQAENRQSLIQRLGKSLRQKQLQETVSILKKRLDDADIQQQTEILSAISKLNGEIRSLER</sequence>
<dbReference type="InterPro" id="IPR006295">
    <property type="entry name" value="DNA_primase_DnaG"/>
</dbReference>
<evidence type="ECO:0000256" key="14">
    <source>
        <dbReference type="PIRSR" id="PIRSR002811-1"/>
    </source>
</evidence>
<keyword evidence="3 12" id="KW-0808">Transferase</keyword>
<reference evidence="17" key="1">
    <citation type="submission" date="2017-04" db="EMBL/GenBank/DDBJ databases">
        <authorList>
            <person name="Varghese N."/>
            <person name="Submissions S."/>
        </authorList>
    </citation>
    <scope>NUCLEOTIDE SEQUENCE [LARGE SCALE GENOMIC DNA]</scope>
    <source>
        <strain evidence="17">RKEM611</strain>
    </source>
</reference>
<dbReference type="GO" id="GO:0008270">
    <property type="term" value="F:zinc ion binding"/>
    <property type="evidence" value="ECO:0007669"/>
    <property type="project" value="UniProtKB-KW"/>
</dbReference>
<dbReference type="PROSITE" id="PS50880">
    <property type="entry name" value="TOPRIM"/>
    <property type="match status" value="1"/>
</dbReference>
<comment type="function">
    <text evidence="12 13">RNA polymerase that catalyzes the synthesis of short RNA molecules used as primers for DNA polymerase during DNA replication.</text>
</comment>
<dbReference type="AlphaFoldDB" id="A0A1Y6BDI9"/>
<dbReference type="Pfam" id="PF13155">
    <property type="entry name" value="Toprim_2"/>
    <property type="match status" value="1"/>
</dbReference>
<organism evidence="16 17">
    <name type="scientific">Pseudobacteriovorax antillogorgiicola</name>
    <dbReference type="NCBI Taxonomy" id="1513793"/>
    <lineage>
        <taxon>Bacteria</taxon>
        <taxon>Pseudomonadati</taxon>
        <taxon>Bdellovibrionota</taxon>
        <taxon>Oligoflexia</taxon>
        <taxon>Oligoflexales</taxon>
        <taxon>Pseudobacteriovoracaceae</taxon>
        <taxon>Pseudobacteriovorax</taxon>
    </lineage>
</organism>
<keyword evidence="1 12" id="KW-0240">DNA-directed RNA polymerase</keyword>
<dbReference type="GO" id="GO:0006269">
    <property type="term" value="P:DNA replication, synthesis of primer"/>
    <property type="evidence" value="ECO:0007669"/>
    <property type="project" value="UniProtKB-UniRule"/>
</dbReference>
<evidence type="ECO:0000313" key="17">
    <source>
        <dbReference type="Proteomes" id="UP000192907"/>
    </source>
</evidence>
<dbReference type="InterPro" id="IPR002694">
    <property type="entry name" value="Znf_CHC2"/>
</dbReference>
<dbReference type="Gene3D" id="3.40.1360.10">
    <property type="match status" value="1"/>
</dbReference>
<comment type="catalytic activity">
    <reaction evidence="12">
        <text>ssDNA + n NTP = ssDNA/pppN(pN)n-1 hybrid + (n-1) diphosphate.</text>
        <dbReference type="EC" id="2.7.7.101"/>
    </reaction>
</comment>
<dbReference type="PANTHER" id="PTHR30313">
    <property type="entry name" value="DNA PRIMASE"/>
    <property type="match status" value="1"/>
</dbReference>
<keyword evidence="5 12" id="KW-0235">DNA replication</keyword>
<dbReference type="GO" id="GO:0005737">
    <property type="term" value="C:cytoplasm"/>
    <property type="evidence" value="ECO:0007669"/>
    <property type="project" value="TreeGrafter"/>
</dbReference>
<evidence type="ECO:0000256" key="9">
    <source>
        <dbReference type="ARBA" id="ARBA00022842"/>
    </source>
</evidence>
<evidence type="ECO:0000256" key="3">
    <source>
        <dbReference type="ARBA" id="ARBA00022679"/>
    </source>
</evidence>
<dbReference type="CDD" id="cd03364">
    <property type="entry name" value="TOPRIM_DnaG_primases"/>
    <property type="match status" value="1"/>
</dbReference>
<keyword evidence="11 12" id="KW-0804">Transcription</keyword>
<evidence type="ECO:0000256" key="13">
    <source>
        <dbReference type="PIRNR" id="PIRNR002811"/>
    </source>
</evidence>
<evidence type="ECO:0000256" key="1">
    <source>
        <dbReference type="ARBA" id="ARBA00022478"/>
    </source>
</evidence>
<dbReference type="OrthoDB" id="5287443at2"/>
<keyword evidence="7 14" id="KW-0863">Zinc-finger</keyword>
<evidence type="ECO:0000256" key="4">
    <source>
        <dbReference type="ARBA" id="ARBA00022695"/>
    </source>
</evidence>
<keyword evidence="4 12" id="KW-0548">Nucleotidyltransferase</keyword>
<accession>A0A1Y6BDI9</accession>
<evidence type="ECO:0000256" key="10">
    <source>
        <dbReference type="ARBA" id="ARBA00023125"/>
    </source>
</evidence>
<protein>
    <recommendedName>
        <fullName evidence="12 13">DNA primase</fullName>
        <ecNumber evidence="12">2.7.7.101</ecNumber>
    </recommendedName>
</protein>
<keyword evidence="6 13" id="KW-0479">Metal-binding</keyword>
<name>A0A1Y6BDI9_9BACT</name>
<dbReference type="RefSeq" id="WP_132315362.1">
    <property type="nucleotide sequence ID" value="NZ_FWZT01000002.1"/>
</dbReference>
<comment type="cofactor">
    <cofactor evidence="13 14">
        <name>Zn(2+)</name>
        <dbReference type="ChEBI" id="CHEBI:29105"/>
    </cofactor>
    <text evidence="13 14">Binds 1 zinc ion per monomer.</text>
</comment>
<keyword evidence="10 12" id="KW-0238">DNA-binding</keyword>
<keyword evidence="17" id="KW-1185">Reference proteome</keyword>
<proteinExistence type="inferred from homology"/>
<dbReference type="Pfam" id="PF01807">
    <property type="entry name" value="Zn_ribbon_DnaG"/>
    <property type="match status" value="1"/>
</dbReference>
<keyword evidence="2 12" id="KW-0639">Primosome</keyword>